<dbReference type="Gene3D" id="2.30.29.140">
    <property type="match status" value="1"/>
</dbReference>
<dbReference type="Pfam" id="PF16709">
    <property type="entry name" value="SCAB-Ig"/>
    <property type="match status" value="1"/>
</dbReference>
<proteinExistence type="predicted"/>
<reference evidence="4" key="1">
    <citation type="submission" date="2021-01" db="EMBL/GenBank/DDBJ databases">
        <authorList>
            <person name="Corre E."/>
            <person name="Pelletier E."/>
            <person name="Niang G."/>
            <person name="Scheremetjew M."/>
            <person name="Finn R."/>
            <person name="Kale V."/>
            <person name="Holt S."/>
            <person name="Cochrane G."/>
            <person name="Meng A."/>
            <person name="Brown T."/>
            <person name="Cohen L."/>
        </authorList>
    </citation>
    <scope>NUCLEOTIDE SEQUENCE</scope>
    <source>
        <strain evidence="4">SL-175</strain>
    </source>
</reference>
<dbReference type="InterPro" id="IPR039640">
    <property type="entry name" value="SCAB"/>
</dbReference>
<protein>
    <submittedName>
        <fullName evidence="4">Uncharacterized protein</fullName>
    </submittedName>
</protein>
<feature type="region of interest" description="Disordered" evidence="1">
    <location>
        <begin position="511"/>
        <end position="549"/>
    </location>
</feature>
<dbReference type="InterPro" id="IPR032015">
    <property type="entry name" value="SCAB-Ig"/>
</dbReference>
<dbReference type="InterPro" id="IPR041144">
    <property type="entry name" value="SCAB-PH"/>
</dbReference>
<dbReference type="Gene3D" id="2.60.40.2700">
    <property type="match status" value="1"/>
</dbReference>
<dbReference type="PANTHER" id="PTHR31172">
    <property type="entry name" value="STOMATAL CLOSURE-RELATED ACTIN-BINDING PROTEIN 1"/>
    <property type="match status" value="1"/>
</dbReference>
<evidence type="ECO:0000259" key="3">
    <source>
        <dbReference type="Pfam" id="PF17684"/>
    </source>
</evidence>
<dbReference type="GO" id="GO:0010119">
    <property type="term" value="P:regulation of stomatal movement"/>
    <property type="evidence" value="ECO:0007669"/>
    <property type="project" value="InterPro"/>
</dbReference>
<feature type="domain" description="Stomatal closure-related actin-binding protein Ig" evidence="2">
    <location>
        <begin position="702"/>
        <end position="778"/>
    </location>
</feature>
<evidence type="ECO:0000256" key="1">
    <source>
        <dbReference type="SAM" id="MobiDB-lite"/>
    </source>
</evidence>
<gene>
    <name evidence="4" type="ORF">MANT1106_LOCUS10381</name>
</gene>
<dbReference type="GO" id="GO:0007015">
    <property type="term" value="P:actin filament organization"/>
    <property type="evidence" value="ECO:0007669"/>
    <property type="project" value="InterPro"/>
</dbReference>
<feature type="compositionally biased region" description="Polar residues" evidence="1">
    <location>
        <begin position="527"/>
        <end position="545"/>
    </location>
</feature>
<dbReference type="EMBL" id="HBFC01017468">
    <property type="protein sequence ID" value="CAD8707698.1"/>
    <property type="molecule type" value="Transcribed_RNA"/>
</dbReference>
<feature type="region of interest" description="Disordered" evidence="1">
    <location>
        <begin position="1"/>
        <end position="42"/>
    </location>
</feature>
<feature type="region of interest" description="Disordered" evidence="1">
    <location>
        <begin position="643"/>
        <end position="686"/>
    </location>
</feature>
<evidence type="ECO:0000259" key="2">
    <source>
        <dbReference type="Pfam" id="PF16709"/>
    </source>
</evidence>
<name>A0A7S0X7L1_9CHLO</name>
<sequence>MSGTGEESVPMQGLVGEDVKMRATERARAGEGGGGSRNVVEGDDSTVDSIALFKPVAATPTPGRLSEQRMIAADLDWGGTHMNGGNSSGRSGRTGRYSIGNYSPGVSSGTKGVAVPGRTPWRGDWDKKWATDALEATAHRKARVSAYAASFADGKALAPELRPEFTPTQDADALNAEMIRNRRGLELIESLAERATELAGRCAGRNKEEAGMIADNLSAMIDEWRRMEQQVSAQRRELRAEGENINIPEESKVPDTAEKASAQNSEQLEQEYHREMAIRAANERANAAEDRALAAEAKAAMRICQTRLDEDSYTELQSALAAAEDRLAAEIIASGDAAVAAAEKAWEMKTVVNLAEKRAATAETKLEQATVTSMEAAWKAEAVLKYAETRAETAEETLKAKLEAATIAAGATLLSDMSVDEASRRVAALTAAAAAADARAAAAEGRAAAAEGRADASDAATSKCRSAAATDAVHAECVAADLRSTLLASTKALALATSTVSELRAAAAWVVSSSRRATDDDEEGQPERSSMGKQCVDESQGQRTPRQSEKRVLYLEAQLRSSPDASLRHLVAEAQRAVSERDGMAVKLASAESRFRKLERATSTNGSASKEKSVSCVPADGTTVGSAGTGGLYVALSMAVDHMAQESRRSPGDKEESNNGGNPFSHHAQEVSTAHKGRKHRSSRCAIGGSTELGGVAVLKGIELAGGVFQWSRANPDDGIHTDITGATKHQYAPDPADVGYILGVSVQRPGSGFPLTNPTSTSPVRIPAGLLEQVNRIISRGTWSINVVIVTQNGRVMSDRPLHKLEISSAKLKLRRNDQTQYKQPYSPAMQVCGARGGGDAAALGLSLSFSGSLSFMLACESVSDRNCAIILIRKFASNQNARLA</sequence>
<accession>A0A7S0X7L1</accession>
<dbReference type="AlphaFoldDB" id="A0A7S0X7L1"/>
<organism evidence="4">
    <name type="scientific">Mantoniella antarctica</name>
    <dbReference type="NCBI Taxonomy" id="81844"/>
    <lineage>
        <taxon>Eukaryota</taxon>
        <taxon>Viridiplantae</taxon>
        <taxon>Chlorophyta</taxon>
        <taxon>Mamiellophyceae</taxon>
        <taxon>Mamiellales</taxon>
        <taxon>Mamiellaceae</taxon>
        <taxon>Mantoniella</taxon>
    </lineage>
</organism>
<feature type="domain" description="Stomatal closure-related actin-binding protein PH" evidence="3">
    <location>
        <begin position="786"/>
        <end position="885"/>
    </location>
</feature>
<dbReference type="GO" id="GO:0003779">
    <property type="term" value="F:actin binding"/>
    <property type="evidence" value="ECO:0007669"/>
    <property type="project" value="InterPro"/>
</dbReference>
<feature type="compositionally biased region" description="Basic and acidic residues" evidence="1">
    <location>
        <begin position="249"/>
        <end position="258"/>
    </location>
</feature>
<feature type="region of interest" description="Disordered" evidence="1">
    <location>
        <begin position="235"/>
        <end position="258"/>
    </location>
</feature>
<dbReference type="Pfam" id="PF17684">
    <property type="entry name" value="SCAB-PH"/>
    <property type="match status" value="1"/>
</dbReference>
<evidence type="ECO:0000313" key="4">
    <source>
        <dbReference type="EMBL" id="CAD8707698.1"/>
    </source>
</evidence>
<dbReference type="PANTHER" id="PTHR31172:SF3">
    <property type="entry name" value="STOMATAL CLOSURE-RELATED ACTIN-BINDING PROTEIN 1"/>
    <property type="match status" value="1"/>
</dbReference>
<feature type="compositionally biased region" description="Basic and acidic residues" evidence="1">
    <location>
        <begin position="17"/>
        <end position="29"/>
    </location>
</feature>
<feature type="compositionally biased region" description="Basic and acidic residues" evidence="1">
    <location>
        <begin position="643"/>
        <end position="657"/>
    </location>
</feature>